<organism evidence="9 10">
    <name type="scientific">Xylanimonas ulmi</name>
    <dbReference type="NCBI Taxonomy" id="228973"/>
    <lineage>
        <taxon>Bacteria</taxon>
        <taxon>Bacillati</taxon>
        <taxon>Actinomycetota</taxon>
        <taxon>Actinomycetes</taxon>
        <taxon>Micrococcales</taxon>
        <taxon>Promicromonosporaceae</taxon>
        <taxon>Xylanimonas</taxon>
    </lineage>
</organism>
<dbReference type="AlphaFoldDB" id="A0A4Q7M0P4"/>
<proteinExistence type="inferred from homology"/>
<keyword evidence="10" id="KW-1185">Reference proteome</keyword>
<dbReference type="NCBIfam" id="TIGR01726">
    <property type="entry name" value="HEQRo_perm_3TM"/>
    <property type="match status" value="1"/>
</dbReference>
<feature type="transmembrane region" description="Helical" evidence="7">
    <location>
        <begin position="72"/>
        <end position="91"/>
    </location>
</feature>
<dbReference type="InterPro" id="IPR000515">
    <property type="entry name" value="MetI-like"/>
</dbReference>
<dbReference type="EMBL" id="SGWX01000001">
    <property type="protein sequence ID" value="RZS61335.1"/>
    <property type="molecule type" value="Genomic_DNA"/>
</dbReference>
<dbReference type="GO" id="GO:0006865">
    <property type="term" value="P:amino acid transport"/>
    <property type="evidence" value="ECO:0007669"/>
    <property type="project" value="TreeGrafter"/>
</dbReference>
<dbReference type="PROSITE" id="PS50928">
    <property type="entry name" value="ABC_TM1"/>
    <property type="match status" value="1"/>
</dbReference>
<keyword evidence="2 7" id="KW-0813">Transport</keyword>
<dbReference type="InterPro" id="IPR035906">
    <property type="entry name" value="MetI-like_sf"/>
</dbReference>
<dbReference type="RefSeq" id="WP_130413940.1">
    <property type="nucleotide sequence ID" value="NZ_SGWX01000001.1"/>
</dbReference>
<evidence type="ECO:0000256" key="7">
    <source>
        <dbReference type="RuleBase" id="RU363032"/>
    </source>
</evidence>
<dbReference type="GO" id="GO:0022857">
    <property type="term" value="F:transmembrane transporter activity"/>
    <property type="evidence" value="ECO:0007669"/>
    <property type="project" value="InterPro"/>
</dbReference>
<dbReference type="PANTHER" id="PTHR30614">
    <property type="entry name" value="MEMBRANE COMPONENT OF AMINO ACID ABC TRANSPORTER"/>
    <property type="match status" value="1"/>
</dbReference>
<dbReference type="Pfam" id="PF00528">
    <property type="entry name" value="BPD_transp_1"/>
    <property type="match status" value="1"/>
</dbReference>
<reference evidence="9 10" key="1">
    <citation type="submission" date="2019-02" db="EMBL/GenBank/DDBJ databases">
        <title>Sequencing the genomes of 1000 actinobacteria strains.</title>
        <authorList>
            <person name="Klenk H.-P."/>
        </authorList>
    </citation>
    <scope>NUCLEOTIDE SEQUENCE [LARGE SCALE GENOMIC DNA]</scope>
    <source>
        <strain evidence="9 10">DSM 16932</strain>
    </source>
</reference>
<evidence type="ECO:0000256" key="6">
    <source>
        <dbReference type="ARBA" id="ARBA00023136"/>
    </source>
</evidence>
<evidence type="ECO:0000256" key="1">
    <source>
        <dbReference type="ARBA" id="ARBA00004651"/>
    </source>
</evidence>
<dbReference type="Gene3D" id="1.10.3720.10">
    <property type="entry name" value="MetI-like"/>
    <property type="match status" value="1"/>
</dbReference>
<feature type="transmembrane region" description="Helical" evidence="7">
    <location>
        <begin position="238"/>
        <end position="259"/>
    </location>
</feature>
<dbReference type="InterPro" id="IPR010065">
    <property type="entry name" value="AA_ABC_transptr_permease_3TM"/>
</dbReference>
<feature type="transmembrane region" description="Helical" evidence="7">
    <location>
        <begin position="139"/>
        <end position="159"/>
    </location>
</feature>
<keyword evidence="6 7" id="KW-0472">Membrane</keyword>
<keyword evidence="4 7" id="KW-0812">Transmembrane</keyword>
<keyword evidence="5 7" id="KW-1133">Transmembrane helix</keyword>
<protein>
    <submittedName>
        <fullName evidence="9">Glutamate transport system permease protein</fullName>
    </submittedName>
</protein>
<evidence type="ECO:0000256" key="4">
    <source>
        <dbReference type="ARBA" id="ARBA00022692"/>
    </source>
</evidence>
<evidence type="ECO:0000256" key="3">
    <source>
        <dbReference type="ARBA" id="ARBA00022475"/>
    </source>
</evidence>
<dbReference type="SUPFAM" id="SSF161098">
    <property type="entry name" value="MetI-like"/>
    <property type="match status" value="1"/>
</dbReference>
<feature type="transmembrane region" description="Helical" evidence="7">
    <location>
        <begin position="193"/>
        <end position="218"/>
    </location>
</feature>
<comment type="caution">
    <text evidence="9">The sequence shown here is derived from an EMBL/GenBank/DDBJ whole genome shotgun (WGS) entry which is preliminary data.</text>
</comment>
<feature type="domain" description="ABC transmembrane type-1" evidence="8">
    <location>
        <begin position="68"/>
        <end position="259"/>
    </location>
</feature>
<dbReference type="Proteomes" id="UP000293852">
    <property type="component" value="Unassembled WGS sequence"/>
</dbReference>
<evidence type="ECO:0000256" key="2">
    <source>
        <dbReference type="ARBA" id="ARBA00022448"/>
    </source>
</evidence>
<keyword evidence="3" id="KW-1003">Cell membrane</keyword>
<comment type="subcellular location">
    <subcellularLocation>
        <location evidence="1 7">Cell membrane</location>
        <topology evidence="1 7">Multi-pass membrane protein</topology>
    </subcellularLocation>
</comment>
<gene>
    <name evidence="9" type="ORF">EV386_1633</name>
</gene>
<dbReference type="CDD" id="cd06261">
    <property type="entry name" value="TM_PBP2"/>
    <property type="match status" value="1"/>
</dbReference>
<feature type="transmembrane region" description="Helical" evidence="7">
    <location>
        <begin position="103"/>
        <end position="127"/>
    </location>
</feature>
<sequence length="295" mass="30712">MSASVLFDAPGPRGRRAMAIGNLVGAVVVLGLLAWVLVVLSGKGQLAAGLWRTATDPRAWEFYYLPGLQNTLRAAAFATVGAVVFGVLFGVGRLSALRPVRWVCSIIVEFLRAVPVLLMMVFLNALFGIGLKAVISDSAFTAVVVALVLYNGSVIAELVRAGVGNLPRGQAEAGLSLGLTRGQTLRSVQLPQALIAMLPAVISQLVVVLKDSALGQLIGYKELLRSAQILASGGGNPLQALFVIAVLFILLNVVLSFVAGRLARRLSSRTSAKPQAGQGVGPGIVVTRAGAVDEP</sequence>
<name>A0A4Q7M0P4_9MICO</name>
<dbReference type="PANTHER" id="PTHR30614:SF21">
    <property type="entry name" value="AMINO ACID ABC TRANSPORTER PERMEASE"/>
    <property type="match status" value="1"/>
</dbReference>
<accession>A0A4Q7M0P4</accession>
<evidence type="ECO:0000313" key="10">
    <source>
        <dbReference type="Proteomes" id="UP000293852"/>
    </source>
</evidence>
<evidence type="ECO:0000313" key="9">
    <source>
        <dbReference type="EMBL" id="RZS61335.1"/>
    </source>
</evidence>
<dbReference type="GO" id="GO:0043190">
    <property type="term" value="C:ATP-binding cassette (ABC) transporter complex"/>
    <property type="evidence" value="ECO:0007669"/>
    <property type="project" value="InterPro"/>
</dbReference>
<comment type="similarity">
    <text evidence="7">Belongs to the binding-protein-dependent transport system permease family.</text>
</comment>
<dbReference type="OrthoDB" id="4543034at2"/>
<feature type="transmembrane region" description="Helical" evidence="7">
    <location>
        <begin position="20"/>
        <end position="40"/>
    </location>
</feature>
<dbReference type="InterPro" id="IPR043429">
    <property type="entry name" value="ArtM/GltK/GlnP/TcyL/YhdX-like"/>
</dbReference>
<evidence type="ECO:0000256" key="5">
    <source>
        <dbReference type="ARBA" id="ARBA00022989"/>
    </source>
</evidence>
<evidence type="ECO:0000259" key="8">
    <source>
        <dbReference type="PROSITE" id="PS50928"/>
    </source>
</evidence>